<dbReference type="OrthoDB" id="9762978at2"/>
<feature type="transmembrane region" description="Helical" evidence="9">
    <location>
        <begin position="194"/>
        <end position="212"/>
    </location>
</feature>
<comment type="subcellular location">
    <subcellularLocation>
        <location evidence="1">Cell membrane</location>
        <topology evidence="1">Multi-pass membrane protein</topology>
    </subcellularLocation>
</comment>
<evidence type="ECO:0000256" key="4">
    <source>
        <dbReference type="ARBA" id="ARBA00022475"/>
    </source>
</evidence>
<dbReference type="RefSeq" id="WP_103895540.1">
    <property type="nucleotide sequence ID" value="NZ_FNUK01000004.1"/>
</dbReference>
<feature type="transmembrane region" description="Helical" evidence="9">
    <location>
        <begin position="77"/>
        <end position="100"/>
    </location>
</feature>
<evidence type="ECO:0000259" key="10">
    <source>
        <dbReference type="Pfam" id="PF03553"/>
    </source>
</evidence>
<dbReference type="GO" id="GO:0005886">
    <property type="term" value="C:plasma membrane"/>
    <property type="evidence" value="ECO:0007669"/>
    <property type="project" value="UniProtKB-SubCell"/>
</dbReference>
<keyword evidence="3" id="KW-0050">Antiport</keyword>
<dbReference type="AlphaFoldDB" id="A0A1H5T406"/>
<feature type="transmembrane region" description="Helical" evidence="9">
    <location>
        <begin position="106"/>
        <end position="127"/>
    </location>
</feature>
<name>A0A1H5T406_9CLOT</name>
<dbReference type="InterPro" id="IPR004770">
    <property type="entry name" value="Na/H_antiport_NhaC"/>
</dbReference>
<evidence type="ECO:0000256" key="8">
    <source>
        <dbReference type="ARBA" id="ARBA00038435"/>
    </source>
</evidence>
<accession>A0A1H5T406</accession>
<evidence type="ECO:0000256" key="1">
    <source>
        <dbReference type="ARBA" id="ARBA00004651"/>
    </source>
</evidence>
<keyword evidence="4" id="KW-1003">Cell membrane</keyword>
<evidence type="ECO:0000256" key="6">
    <source>
        <dbReference type="ARBA" id="ARBA00022989"/>
    </source>
</evidence>
<comment type="similarity">
    <text evidence="8">Belongs to the NhaC Na(+)/H(+) (TC 2.A.35) antiporter family.</text>
</comment>
<evidence type="ECO:0000256" key="5">
    <source>
        <dbReference type="ARBA" id="ARBA00022692"/>
    </source>
</evidence>
<reference evidence="12" key="1">
    <citation type="submission" date="2016-10" db="EMBL/GenBank/DDBJ databases">
        <authorList>
            <person name="Varghese N."/>
            <person name="Submissions S."/>
        </authorList>
    </citation>
    <scope>NUCLEOTIDE SEQUENCE [LARGE SCALE GENOMIC DNA]</scope>
    <source>
        <strain evidence="12">DSM 5463</strain>
    </source>
</reference>
<feature type="transmembrane region" description="Helical" evidence="9">
    <location>
        <begin position="233"/>
        <end position="254"/>
    </location>
</feature>
<dbReference type="NCBIfam" id="TIGR00931">
    <property type="entry name" value="antiport_nhaC"/>
    <property type="match status" value="1"/>
</dbReference>
<feature type="transmembrane region" description="Helical" evidence="9">
    <location>
        <begin position="139"/>
        <end position="165"/>
    </location>
</feature>
<dbReference type="GO" id="GO:0015297">
    <property type="term" value="F:antiporter activity"/>
    <property type="evidence" value="ECO:0007669"/>
    <property type="project" value="UniProtKB-KW"/>
</dbReference>
<dbReference type="EMBL" id="FNUK01000004">
    <property type="protein sequence ID" value="SEF56821.1"/>
    <property type="molecule type" value="Genomic_DNA"/>
</dbReference>
<keyword evidence="7 9" id="KW-0472">Membrane</keyword>
<evidence type="ECO:0000256" key="7">
    <source>
        <dbReference type="ARBA" id="ARBA00023136"/>
    </source>
</evidence>
<feature type="transmembrane region" description="Helical" evidence="9">
    <location>
        <begin position="260"/>
        <end position="278"/>
    </location>
</feature>
<gene>
    <name evidence="11" type="ORF">SAMN05660865_00535</name>
</gene>
<evidence type="ECO:0000256" key="9">
    <source>
        <dbReference type="SAM" id="Phobius"/>
    </source>
</evidence>
<proteinExistence type="inferred from homology"/>
<dbReference type="InterPro" id="IPR018461">
    <property type="entry name" value="Na/H_Antiport_NhaC-like_C"/>
</dbReference>
<evidence type="ECO:0000313" key="11">
    <source>
        <dbReference type="EMBL" id="SEF56821.1"/>
    </source>
</evidence>
<dbReference type="Pfam" id="PF03553">
    <property type="entry name" value="Na_H_antiporter"/>
    <property type="match status" value="1"/>
</dbReference>
<feature type="transmembrane region" description="Helical" evidence="9">
    <location>
        <begin position="12"/>
        <end position="33"/>
    </location>
</feature>
<dbReference type="PANTHER" id="PTHR33451:SF3">
    <property type="entry name" value="MALATE-2H(+)_NA(+)-LACTATE ANTIPORTER"/>
    <property type="match status" value="1"/>
</dbReference>
<keyword evidence="12" id="KW-1185">Reference proteome</keyword>
<dbReference type="Proteomes" id="UP000242850">
    <property type="component" value="Unassembled WGS sequence"/>
</dbReference>
<dbReference type="PANTHER" id="PTHR33451">
    <property type="entry name" value="MALATE-2H(+)/NA(+)-LACTATE ANTIPORTER"/>
    <property type="match status" value="1"/>
</dbReference>
<dbReference type="InterPro" id="IPR052180">
    <property type="entry name" value="NhaC_Na-H+_Antiporter"/>
</dbReference>
<evidence type="ECO:0000313" key="12">
    <source>
        <dbReference type="Proteomes" id="UP000242850"/>
    </source>
</evidence>
<feature type="transmembrane region" description="Helical" evidence="9">
    <location>
        <begin position="315"/>
        <end position="332"/>
    </location>
</feature>
<feature type="domain" description="Na+/H+ antiporter NhaC-like C-terminal" evidence="10">
    <location>
        <begin position="162"/>
        <end position="455"/>
    </location>
</feature>
<feature type="transmembrane region" description="Helical" evidence="9">
    <location>
        <begin position="39"/>
        <end position="57"/>
    </location>
</feature>
<keyword evidence="2" id="KW-0813">Transport</keyword>
<sequence length="473" mass="50455">MESGHLKRKPKMWEALIPVVSLVVILSISIIKFQASPHIPLVISAIIAAFMALKVGLKWEDIEKGIIDTIGMSMQAIIILMIIGTVIGAWILSGTVPAMIYYGLKVLSPGIFLAATLIICSIVSLATGSSWTTAGTVGIALIGVGQGLGIPSPMVAGAVISGAYFGDKMSPLSDTTNLAPAMAGATLFDHVRHMIYTTGPSYIISLIVYLILGSKFSGRQLDVQRINEILNALSSQFNINLWLLIPPVVVIIMVVKKVPAIPGLLSGTVLGCIFAVIFQNKGFGDILSVLNDGYVSETGFKLVDDLLTRGGLQSMMYTVSLILCAMAFGGIMEKAGFLEVLAEKLLSFSDSTGALVTATIFSSIFTNIVAGDQYLSIVIPGRMFKKAFDKKGLHPKNLSRCLEDAGTLTSPLVPWNTCGAFMMGALGVHPFAYLPYAVLNLVNPLVSIFYGFTGITMEKVKVEPKKESSPVNV</sequence>
<evidence type="ECO:0000256" key="2">
    <source>
        <dbReference type="ARBA" id="ARBA00022448"/>
    </source>
</evidence>
<evidence type="ECO:0000256" key="3">
    <source>
        <dbReference type="ARBA" id="ARBA00022449"/>
    </source>
</evidence>
<protein>
    <submittedName>
        <fullName evidence="11">Na+:H+ antiporter, NhaC family</fullName>
    </submittedName>
</protein>
<organism evidence="11 12">
    <name type="scientific">Caloramator fervidus</name>
    <dbReference type="NCBI Taxonomy" id="29344"/>
    <lineage>
        <taxon>Bacteria</taxon>
        <taxon>Bacillati</taxon>
        <taxon>Bacillota</taxon>
        <taxon>Clostridia</taxon>
        <taxon>Eubacteriales</taxon>
        <taxon>Clostridiaceae</taxon>
        <taxon>Caloramator</taxon>
    </lineage>
</organism>
<keyword evidence="5 9" id="KW-0812">Transmembrane</keyword>
<keyword evidence="6 9" id="KW-1133">Transmembrane helix</keyword>